<keyword evidence="3" id="KW-1185">Reference proteome</keyword>
<proteinExistence type="predicted"/>
<feature type="transmembrane region" description="Helical" evidence="1">
    <location>
        <begin position="52"/>
        <end position="71"/>
    </location>
</feature>
<keyword evidence="1" id="KW-0472">Membrane</keyword>
<dbReference type="RefSeq" id="WP_092065838.1">
    <property type="nucleotide sequence ID" value="NZ_FNIN01000010.1"/>
</dbReference>
<sequence>MNATEKIRKKQLRFALKFGVPYILFIILMYLVVYLGKDWIVKQKIFSLPLHYFLVAVLIYPITWIIFGYYVRKANQMEDEIKKIGG</sequence>
<organism evidence="2 3">
    <name type="scientific">Desulfonauticus submarinus</name>
    <dbReference type="NCBI Taxonomy" id="206665"/>
    <lineage>
        <taxon>Bacteria</taxon>
        <taxon>Pseudomonadati</taxon>
        <taxon>Thermodesulfobacteriota</taxon>
        <taxon>Desulfovibrionia</taxon>
        <taxon>Desulfovibrionales</taxon>
        <taxon>Desulfonauticaceae</taxon>
        <taxon>Desulfonauticus</taxon>
    </lineage>
</organism>
<dbReference type="OrthoDB" id="5402363at2"/>
<evidence type="ECO:0000313" key="2">
    <source>
        <dbReference type="EMBL" id="SDN87519.1"/>
    </source>
</evidence>
<gene>
    <name evidence="2" type="ORF">SAMN04488516_1105</name>
</gene>
<dbReference type="AlphaFoldDB" id="A0A1H0EYZ9"/>
<evidence type="ECO:0000256" key="1">
    <source>
        <dbReference type="SAM" id="Phobius"/>
    </source>
</evidence>
<dbReference type="STRING" id="206665.SAMN04488516_1105"/>
<accession>A0A1H0EYZ9</accession>
<evidence type="ECO:0008006" key="4">
    <source>
        <dbReference type="Google" id="ProtNLM"/>
    </source>
</evidence>
<evidence type="ECO:0000313" key="3">
    <source>
        <dbReference type="Proteomes" id="UP000199602"/>
    </source>
</evidence>
<keyword evidence="1" id="KW-0812">Transmembrane</keyword>
<feature type="transmembrane region" description="Helical" evidence="1">
    <location>
        <begin position="12"/>
        <end position="32"/>
    </location>
</feature>
<name>A0A1H0EYZ9_9BACT</name>
<reference evidence="2 3" key="1">
    <citation type="submission" date="2016-10" db="EMBL/GenBank/DDBJ databases">
        <authorList>
            <person name="de Groot N.N."/>
        </authorList>
    </citation>
    <scope>NUCLEOTIDE SEQUENCE [LARGE SCALE GENOMIC DNA]</scope>
    <source>
        <strain evidence="2 3">DSM 15269</strain>
    </source>
</reference>
<keyword evidence="1" id="KW-1133">Transmembrane helix</keyword>
<dbReference type="EMBL" id="FNIN01000010">
    <property type="protein sequence ID" value="SDN87519.1"/>
    <property type="molecule type" value="Genomic_DNA"/>
</dbReference>
<protein>
    <recommendedName>
        <fullName evidence="4">Solute:sodium symporter small subunit</fullName>
    </recommendedName>
</protein>
<dbReference type="Proteomes" id="UP000199602">
    <property type="component" value="Unassembled WGS sequence"/>
</dbReference>